<protein>
    <submittedName>
        <fullName evidence="2">Epimerase</fullName>
    </submittedName>
</protein>
<dbReference type="InterPro" id="IPR003719">
    <property type="entry name" value="Phenazine_PhzF-like"/>
</dbReference>
<name>A0A9P9I8S8_9HYPO</name>
<dbReference type="GO" id="GO:0005737">
    <property type="term" value="C:cytoplasm"/>
    <property type="evidence" value="ECO:0007669"/>
    <property type="project" value="TreeGrafter"/>
</dbReference>
<dbReference type="Gene3D" id="3.10.310.10">
    <property type="entry name" value="Diaminopimelate Epimerase, Chain A, domain 1"/>
    <property type="match status" value="2"/>
</dbReference>
<keyword evidence="3" id="KW-1185">Reference proteome</keyword>
<feature type="active site" evidence="1">
    <location>
        <position position="53"/>
    </location>
</feature>
<reference evidence="2" key="1">
    <citation type="journal article" date="2021" name="Nat. Commun.">
        <title>Genetic determinants of endophytism in the Arabidopsis root mycobiome.</title>
        <authorList>
            <person name="Mesny F."/>
            <person name="Miyauchi S."/>
            <person name="Thiergart T."/>
            <person name="Pickel B."/>
            <person name="Atanasova L."/>
            <person name="Karlsson M."/>
            <person name="Huettel B."/>
            <person name="Barry K.W."/>
            <person name="Haridas S."/>
            <person name="Chen C."/>
            <person name="Bauer D."/>
            <person name="Andreopoulos W."/>
            <person name="Pangilinan J."/>
            <person name="LaButti K."/>
            <person name="Riley R."/>
            <person name="Lipzen A."/>
            <person name="Clum A."/>
            <person name="Drula E."/>
            <person name="Henrissat B."/>
            <person name="Kohler A."/>
            <person name="Grigoriev I.V."/>
            <person name="Martin F.M."/>
            <person name="Hacquard S."/>
        </authorList>
    </citation>
    <scope>NUCLEOTIDE SEQUENCE</scope>
    <source>
        <strain evidence="2">MPI-CAGE-AT-0147</strain>
    </source>
</reference>
<dbReference type="NCBIfam" id="TIGR00654">
    <property type="entry name" value="PhzF_family"/>
    <property type="match status" value="1"/>
</dbReference>
<dbReference type="PANTHER" id="PTHR13774">
    <property type="entry name" value="PHENAZINE BIOSYNTHESIS PROTEIN"/>
    <property type="match status" value="1"/>
</dbReference>
<dbReference type="PANTHER" id="PTHR13774:SF32">
    <property type="entry name" value="ANTISENSE-ENHANCING SEQUENCE 1"/>
    <property type="match status" value="1"/>
</dbReference>
<dbReference type="EMBL" id="JAGMUV010000044">
    <property type="protein sequence ID" value="KAH7110750.1"/>
    <property type="molecule type" value="Genomic_DNA"/>
</dbReference>
<comment type="caution">
    <text evidence="2">The sequence shown here is derived from an EMBL/GenBank/DDBJ whole genome shotgun (WGS) entry which is preliminary data.</text>
</comment>
<dbReference type="PIRSF" id="PIRSF016184">
    <property type="entry name" value="PhzC_PhzF"/>
    <property type="match status" value="1"/>
</dbReference>
<evidence type="ECO:0000313" key="2">
    <source>
        <dbReference type="EMBL" id="KAH7110750.1"/>
    </source>
</evidence>
<accession>A0A9P9I8S8</accession>
<dbReference type="AlphaFoldDB" id="A0A9P9I8S8"/>
<proteinExistence type="predicted"/>
<dbReference type="Proteomes" id="UP000738349">
    <property type="component" value="Unassembled WGS sequence"/>
</dbReference>
<sequence>MVTELDFVTLDVFTATPFKGNPLGVVHLPPPSKGAALSQAQKQAIAREFNLSETVFIHDVDSDDEQDTHTRVIDIFITTREIPFAGHPTIGTAAYLSAKNVSKLITKAGPIPIRLGPEDGVVSATIPYNTHLNTKVLGDLESSLSSSLLHLTPEIKSAELGAPLFSIVNGMTFALIRLSSLELLSRVSPGRFPIAAQHIMDPEWSETFLGRYYNVLIETSVSKVGVRTVKLRTRLVEDVIEDPATGSAACALSTYLALHEYEETRIRFDITQGVEMGRQSGIAVDVEVDIGEEGARRIQEVRLGGKARQIMRGTIVVPPVS</sequence>
<dbReference type="Pfam" id="PF02567">
    <property type="entry name" value="PhzC-PhzF"/>
    <property type="match status" value="1"/>
</dbReference>
<evidence type="ECO:0000256" key="1">
    <source>
        <dbReference type="PIRSR" id="PIRSR016184-1"/>
    </source>
</evidence>
<dbReference type="SUPFAM" id="SSF54506">
    <property type="entry name" value="Diaminopimelate epimerase-like"/>
    <property type="match status" value="1"/>
</dbReference>
<gene>
    <name evidence="2" type="ORF">EDB81DRAFT_831567</name>
</gene>
<dbReference type="OrthoDB" id="75169at2759"/>
<dbReference type="GO" id="GO:0016853">
    <property type="term" value="F:isomerase activity"/>
    <property type="evidence" value="ECO:0007669"/>
    <property type="project" value="TreeGrafter"/>
</dbReference>
<evidence type="ECO:0000313" key="3">
    <source>
        <dbReference type="Proteomes" id="UP000738349"/>
    </source>
</evidence>
<organism evidence="2 3">
    <name type="scientific">Dactylonectria macrodidyma</name>
    <dbReference type="NCBI Taxonomy" id="307937"/>
    <lineage>
        <taxon>Eukaryota</taxon>
        <taxon>Fungi</taxon>
        <taxon>Dikarya</taxon>
        <taxon>Ascomycota</taxon>
        <taxon>Pezizomycotina</taxon>
        <taxon>Sordariomycetes</taxon>
        <taxon>Hypocreomycetidae</taxon>
        <taxon>Hypocreales</taxon>
        <taxon>Nectriaceae</taxon>
        <taxon>Dactylonectria</taxon>
    </lineage>
</organism>